<dbReference type="STRING" id="425514.SAMN05443550_103173"/>
<dbReference type="AlphaFoldDB" id="A0A1H4B1E6"/>
<dbReference type="PROSITE" id="PS00445">
    <property type="entry name" value="FGGY_KINASES_2"/>
    <property type="match status" value="1"/>
</dbReference>
<dbReference type="InterPro" id="IPR018483">
    <property type="entry name" value="Carb_kinase_FGGY_CS"/>
</dbReference>
<dbReference type="InterPro" id="IPR000577">
    <property type="entry name" value="Carb_kinase_FGGY"/>
</dbReference>
<dbReference type="GO" id="GO:0016301">
    <property type="term" value="F:kinase activity"/>
    <property type="evidence" value="ECO:0007669"/>
    <property type="project" value="UniProtKB-KW"/>
</dbReference>
<accession>A0A1H4B1E6</accession>
<dbReference type="Pfam" id="PF00370">
    <property type="entry name" value="FGGY_N"/>
    <property type="match status" value="1"/>
</dbReference>
<dbReference type="GO" id="GO:0005975">
    <property type="term" value="P:carbohydrate metabolic process"/>
    <property type="evidence" value="ECO:0007669"/>
    <property type="project" value="InterPro"/>
</dbReference>
<dbReference type="PANTHER" id="PTHR43095">
    <property type="entry name" value="SUGAR KINASE"/>
    <property type="match status" value="1"/>
</dbReference>
<dbReference type="Gene3D" id="3.30.420.40">
    <property type="match status" value="2"/>
</dbReference>
<dbReference type="PIRSF" id="PIRSF000538">
    <property type="entry name" value="GlpK"/>
    <property type="match status" value="1"/>
</dbReference>
<keyword evidence="2 4" id="KW-0808">Transferase</keyword>
<evidence type="ECO:0000313" key="8">
    <source>
        <dbReference type="Proteomes" id="UP000198850"/>
    </source>
</evidence>
<dbReference type="EMBL" id="FNRA01000003">
    <property type="protein sequence ID" value="SEA41961.1"/>
    <property type="molecule type" value="Genomic_DNA"/>
</dbReference>
<dbReference type="PROSITE" id="PS00933">
    <property type="entry name" value="FGGY_KINASES_1"/>
    <property type="match status" value="1"/>
</dbReference>
<dbReference type="Proteomes" id="UP000198850">
    <property type="component" value="Unassembled WGS sequence"/>
</dbReference>
<proteinExistence type="inferred from homology"/>
<evidence type="ECO:0000313" key="7">
    <source>
        <dbReference type="EMBL" id="SEA41961.1"/>
    </source>
</evidence>
<evidence type="ECO:0000256" key="2">
    <source>
        <dbReference type="ARBA" id="ARBA00022679"/>
    </source>
</evidence>
<evidence type="ECO:0000256" key="3">
    <source>
        <dbReference type="ARBA" id="ARBA00022777"/>
    </source>
</evidence>
<dbReference type="CDD" id="cd07770">
    <property type="entry name" value="ASKHA_NBD_FGGY_GntK"/>
    <property type="match status" value="1"/>
</dbReference>
<comment type="similarity">
    <text evidence="1 4">Belongs to the FGGY kinase family.</text>
</comment>
<sequence>MKYILGIDIGTGSTKAVAVGQDHIAFDSSQFFYPTDTSEPQHSEQDPELIWQAFQNSVTELVSKLGYPPLAISLSSAMHSVIAVDEQCNALAPMMTWADSRSAAIADELLASPLGLKLYRETGTPVHSMSPLCKIIWIRENQPEFFKGVYKFISIKEYIWYRLFHTFEADHSIASCSGLMDVEKLVWSKLALSTAGITVAQLSALVSTTYLRNDFEPSTSFDVLKARTPFVMGASDGCLANLGTGAISPGIAALTIGTSGALRVSGSQAAPNESAMTFSYRLDEETFINGGPVNNGGIALKWHLKNLFQKEQLAAADYADALSQMEQLNPGAEGLIFLPYLQGERAPIWDSKSCGTFFGMRLIHQPRHFTRAVIEGICFALNDVLKSLEESGQQISQLNVSGGFVSSAAWLQIMADITGKRLVLATAEDASAVGAAYLAVKATGISSTYPLPDRGESTTVEPDQANHVIYQQYFAVYRKLYANLKGLMQELYTLQIS</sequence>
<gene>
    <name evidence="7" type="ORF">SAMN05443550_103173</name>
</gene>
<evidence type="ECO:0000259" key="5">
    <source>
        <dbReference type="Pfam" id="PF00370"/>
    </source>
</evidence>
<dbReference type="Pfam" id="PF02782">
    <property type="entry name" value="FGGY_C"/>
    <property type="match status" value="1"/>
</dbReference>
<dbReference type="OrthoDB" id="9805576at2"/>
<evidence type="ECO:0000256" key="1">
    <source>
        <dbReference type="ARBA" id="ARBA00009156"/>
    </source>
</evidence>
<feature type="domain" description="Carbohydrate kinase FGGY N-terminal" evidence="5">
    <location>
        <begin position="3"/>
        <end position="243"/>
    </location>
</feature>
<dbReference type="InterPro" id="IPR050406">
    <property type="entry name" value="FGGY_Carb_Kinase"/>
</dbReference>
<organism evidence="7 8">
    <name type="scientific">Pedobacter hartonius</name>
    <dbReference type="NCBI Taxonomy" id="425514"/>
    <lineage>
        <taxon>Bacteria</taxon>
        <taxon>Pseudomonadati</taxon>
        <taxon>Bacteroidota</taxon>
        <taxon>Sphingobacteriia</taxon>
        <taxon>Sphingobacteriales</taxon>
        <taxon>Sphingobacteriaceae</taxon>
        <taxon>Pedobacter</taxon>
    </lineage>
</organism>
<dbReference type="InterPro" id="IPR018485">
    <property type="entry name" value="FGGY_C"/>
</dbReference>
<dbReference type="InterPro" id="IPR018484">
    <property type="entry name" value="FGGY_N"/>
</dbReference>
<protein>
    <submittedName>
        <fullName evidence="7">Gluconate kinase, FGGY family</fullName>
    </submittedName>
</protein>
<keyword evidence="3 4" id="KW-0418">Kinase</keyword>
<dbReference type="InterPro" id="IPR043129">
    <property type="entry name" value="ATPase_NBD"/>
</dbReference>
<evidence type="ECO:0000259" key="6">
    <source>
        <dbReference type="Pfam" id="PF02782"/>
    </source>
</evidence>
<evidence type="ECO:0000256" key="4">
    <source>
        <dbReference type="RuleBase" id="RU003733"/>
    </source>
</evidence>
<dbReference type="PANTHER" id="PTHR43095:SF2">
    <property type="entry name" value="GLUCONOKINASE"/>
    <property type="match status" value="1"/>
</dbReference>
<name>A0A1H4B1E6_9SPHI</name>
<dbReference type="GO" id="GO:0016773">
    <property type="term" value="F:phosphotransferase activity, alcohol group as acceptor"/>
    <property type="evidence" value="ECO:0007669"/>
    <property type="project" value="InterPro"/>
</dbReference>
<reference evidence="7 8" key="1">
    <citation type="submission" date="2016-10" db="EMBL/GenBank/DDBJ databases">
        <authorList>
            <person name="de Groot N.N."/>
        </authorList>
    </citation>
    <scope>NUCLEOTIDE SEQUENCE [LARGE SCALE GENOMIC DNA]</scope>
    <source>
        <strain evidence="7 8">DSM 19033</strain>
    </source>
</reference>
<dbReference type="SUPFAM" id="SSF53067">
    <property type="entry name" value="Actin-like ATPase domain"/>
    <property type="match status" value="2"/>
</dbReference>
<dbReference type="RefSeq" id="WP_090556132.1">
    <property type="nucleotide sequence ID" value="NZ_FNRA01000003.1"/>
</dbReference>
<feature type="domain" description="Carbohydrate kinase FGGY C-terminal" evidence="6">
    <location>
        <begin position="252"/>
        <end position="442"/>
    </location>
</feature>
<keyword evidence="8" id="KW-1185">Reference proteome</keyword>